<dbReference type="InterPro" id="IPR011530">
    <property type="entry name" value="rRNA_adenine_dimethylase"/>
</dbReference>
<dbReference type="PANTHER" id="PTHR11727:SF7">
    <property type="entry name" value="DIMETHYLADENOSINE TRANSFERASE-RELATED"/>
    <property type="match status" value="1"/>
</dbReference>
<keyword evidence="1" id="KW-0963">Cytoplasm</keyword>
<dbReference type="EMBL" id="VSSQ01024168">
    <property type="protein sequence ID" value="MPM71524.1"/>
    <property type="molecule type" value="Genomic_DNA"/>
</dbReference>
<dbReference type="Pfam" id="PF00398">
    <property type="entry name" value="RrnaAD"/>
    <property type="match status" value="1"/>
</dbReference>
<dbReference type="EC" id="2.1.1.182" evidence="8"/>
<keyword evidence="3 8" id="KW-0489">Methyltransferase</keyword>
<dbReference type="GO" id="GO:0052908">
    <property type="term" value="F:16S rRNA (adenine(1518)-N(6)/adenine(1519)-N(6))-dimethyltransferase activity"/>
    <property type="evidence" value="ECO:0007669"/>
    <property type="project" value="UniProtKB-EC"/>
</dbReference>
<protein>
    <submittedName>
        <fullName evidence="8">Ribosomal RNA small subunit methyltransferase A</fullName>
        <ecNumber evidence="8">2.1.1.182</ecNumber>
    </submittedName>
</protein>
<dbReference type="InterPro" id="IPR023165">
    <property type="entry name" value="rRNA_Ade_diMease-like_C"/>
</dbReference>
<dbReference type="SMART" id="SM00650">
    <property type="entry name" value="rADc"/>
    <property type="match status" value="1"/>
</dbReference>
<dbReference type="InterPro" id="IPR001737">
    <property type="entry name" value="KsgA/Erm"/>
</dbReference>
<dbReference type="NCBIfam" id="TIGR00755">
    <property type="entry name" value="ksgA"/>
    <property type="match status" value="1"/>
</dbReference>
<keyword evidence="2" id="KW-0698">rRNA processing</keyword>
<proteinExistence type="inferred from homology"/>
<dbReference type="GO" id="GO:0005829">
    <property type="term" value="C:cytosol"/>
    <property type="evidence" value="ECO:0007669"/>
    <property type="project" value="TreeGrafter"/>
</dbReference>
<evidence type="ECO:0000256" key="3">
    <source>
        <dbReference type="ARBA" id="ARBA00022603"/>
    </source>
</evidence>
<reference evidence="8" key="1">
    <citation type="submission" date="2019-08" db="EMBL/GenBank/DDBJ databases">
        <authorList>
            <person name="Kucharzyk K."/>
            <person name="Murdoch R.W."/>
            <person name="Higgins S."/>
            <person name="Loffler F."/>
        </authorList>
    </citation>
    <scope>NUCLEOTIDE SEQUENCE</scope>
</reference>
<dbReference type="HAMAP" id="MF_00607">
    <property type="entry name" value="16SrRNA_methyltr_A"/>
    <property type="match status" value="1"/>
</dbReference>
<dbReference type="CDD" id="cd02440">
    <property type="entry name" value="AdoMet_MTases"/>
    <property type="match status" value="1"/>
</dbReference>
<feature type="domain" description="Ribosomal RNA adenine methylase transferase N-terminal" evidence="7">
    <location>
        <begin position="33"/>
        <end position="199"/>
    </location>
</feature>
<dbReference type="Gene3D" id="1.10.8.100">
    <property type="entry name" value="Ribosomal RNA adenine dimethylase-like, domain 2"/>
    <property type="match status" value="1"/>
</dbReference>
<dbReference type="PROSITE" id="PS51689">
    <property type="entry name" value="SAM_RNA_A_N6_MT"/>
    <property type="match status" value="1"/>
</dbReference>
<keyword evidence="6" id="KW-0694">RNA-binding</keyword>
<evidence type="ECO:0000256" key="6">
    <source>
        <dbReference type="ARBA" id="ARBA00022884"/>
    </source>
</evidence>
<dbReference type="PANTHER" id="PTHR11727">
    <property type="entry name" value="DIMETHYLADENOSINE TRANSFERASE"/>
    <property type="match status" value="1"/>
</dbReference>
<dbReference type="AlphaFoldDB" id="A0A645C8Y6"/>
<dbReference type="SUPFAM" id="SSF53335">
    <property type="entry name" value="S-adenosyl-L-methionine-dependent methyltransferases"/>
    <property type="match status" value="1"/>
</dbReference>
<keyword evidence="5" id="KW-0949">S-adenosyl-L-methionine</keyword>
<evidence type="ECO:0000313" key="8">
    <source>
        <dbReference type="EMBL" id="MPM71524.1"/>
    </source>
</evidence>
<sequence>MEINKNTIFDIAKKCSLKPNKSLGQNFLIDPSVSSRIVDSLNITEDEKILEIGPGLGTLTHFLALRTNPIELVELDKTMVDFLAVVYKDFKNIKIINKDILRVDVSSYDKIVGNLPYYITTDIIVYILLNAARCRKLVFMIQKEAFPRFSAKVNEDGYGPAAILVSLLGEIRKVVNVGANSFYPNPHIDSIVFEIEFDISKKTKANYDIYRLAKALFANRRKTILNNLSSLVGSKDKALKMLNQLNIKETLRPENLSKQDYANLYLLISSCSGTNKE</sequence>
<evidence type="ECO:0000256" key="4">
    <source>
        <dbReference type="ARBA" id="ARBA00022679"/>
    </source>
</evidence>
<accession>A0A645C8Y6</accession>
<comment type="caution">
    <text evidence="8">The sequence shown here is derived from an EMBL/GenBank/DDBJ whole genome shotgun (WGS) entry which is preliminary data.</text>
</comment>
<dbReference type="InterPro" id="IPR020598">
    <property type="entry name" value="rRNA_Ade_methylase_Trfase_N"/>
</dbReference>
<organism evidence="8">
    <name type="scientific">bioreactor metagenome</name>
    <dbReference type="NCBI Taxonomy" id="1076179"/>
    <lineage>
        <taxon>unclassified sequences</taxon>
        <taxon>metagenomes</taxon>
        <taxon>ecological metagenomes</taxon>
    </lineage>
</organism>
<gene>
    <name evidence="8" type="primary">rsmA_31</name>
    <name evidence="8" type="ORF">SDC9_118489</name>
</gene>
<name>A0A645C8Y6_9ZZZZ</name>
<evidence type="ECO:0000256" key="2">
    <source>
        <dbReference type="ARBA" id="ARBA00022552"/>
    </source>
</evidence>
<dbReference type="InterPro" id="IPR020596">
    <property type="entry name" value="rRNA_Ade_Mease_Trfase_CS"/>
</dbReference>
<dbReference type="PROSITE" id="PS01131">
    <property type="entry name" value="RRNA_A_DIMETH"/>
    <property type="match status" value="1"/>
</dbReference>
<dbReference type="Gene3D" id="3.40.50.150">
    <property type="entry name" value="Vaccinia Virus protein VP39"/>
    <property type="match status" value="1"/>
</dbReference>
<keyword evidence="4 8" id="KW-0808">Transferase</keyword>
<evidence type="ECO:0000256" key="1">
    <source>
        <dbReference type="ARBA" id="ARBA00022490"/>
    </source>
</evidence>
<dbReference type="InterPro" id="IPR029063">
    <property type="entry name" value="SAM-dependent_MTases_sf"/>
</dbReference>
<evidence type="ECO:0000259" key="7">
    <source>
        <dbReference type="SMART" id="SM00650"/>
    </source>
</evidence>
<dbReference type="GO" id="GO:0003723">
    <property type="term" value="F:RNA binding"/>
    <property type="evidence" value="ECO:0007669"/>
    <property type="project" value="UniProtKB-KW"/>
</dbReference>
<evidence type="ECO:0000256" key="5">
    <source>
        <dbReference type="ARBA" id="ARBA00022691"/>
    </source>
</evidence>